<feature type="signal peptide" evidence="1">
    <location>
        <begin position="1"/>
        <end position="18"/>
    </location>
</feature>
<evidence type="ECO:0008006" key="4">
    <source>
        <dbReference type="Google" id="ProtNLM"/>
    </source>
</evidence>
<organism evidence="2 3">
    <name type="scientific">Pedobacter frigoris</name>
    <dbReference type="NCBI Taxonomy" id="2571272"/>
    <lineage>
        <taxon>Bacteria</taxon>
        <taxon>Pseudomonadati</taxon>
        <taxon>Bacteroidota</taxon>
        <taxon>Sphingobacteriia</taxon>
        <taxon>Sphingobacteriales</taxon>
        <taxon>Sphingobacteriaceae</taxon>
        <taxon>Pedobacter</taxon>
    </lineage>
</organism>
<dbReference type="AlphaFoldDB" id="A0A4U1CJX8"/>
<keyword evidence="1" id="KW-0732">Signal</keyword>
<evidence type="ECO:0000256" key="1">
    <source>
        <dbReference type="SAM" id="SignalP"/>
    </source>
</evidence>
<sequence>MKLTFKIIVFVVAMQVSAIESYAQNLLNLEGWTVGQGAPTGFILSGSTTENFREWGESPQGKRAIIWRAKPDGGNDADGGWNTAPFPIVHSNMYRFSVWLKKTNSNNGTSYLGCDNVLNLDNTANDNPYFWYGDLPELNKWYLLVGYVHGSGDNSSVSYGGIYDGVTGIKAVDITDFKFPVGATESVHRSYLYYDPIVNDEQFFYAPRVDLVNGNEPTITSLLGIQSLASAANLSYFLGKVGIKTPNPGNYDLAVNGKIRSQEIKVETANWPDYVFLPAYKVPTLQETEKHIKEKGHLPGIPSASDVKANGIDLGDMNAKLLQKIEELTLIIIDQNKRLENLENKSNLNAGKK</sequence>
<reference evidence="2 3" key="1">
    <citation type="submission" date="2019-04" db="EMBL/GenBank/DDBJ databases">
        <title>Pedobacter sp. RP-3-15 sp. nov., isolated from Arctic soil.</title>
        <authorList>
            <person name="Dahal R.H."/>
            <person name="Kim D.-U."/>
        </authorList>
    </citation>
    <scope>NUCLEOTIDE SEQUENCE [LARGE SCALE GENOMIC DNA]</scope>
    <source>
        <strain evidence="2 3">RP-3-15</strain>
    </source>
</reference>
<dbReference type="RefSeq" id="WP_136837064.1">
    <property type="nucleotide sequence ID" value="NZ_SWBQ01000004.1"/>
</dbReference>
<feature type="chain" id="PRO_5020695181" description="LamG domain-containing protein" evidence="1">
    <location>
        <begin position="19"/>
        <end position="353"/>
    </location>
</feature>
<keyword evidence="3" id="KW-1185">Reference proteome</keyword>
<dbReference type="OrthoDB" id="657976at2"/>
<comment type="caution">
    <text evidence="2">The sequence shown here is derived from an EMBL/GenBank/DDBJ whole genome shotgun (WGS) entry which is preliminary data.</text>
</comment>
<proteinExistence type="predicted"/>
<name>A0A4U1CJX8_9SPHI</name>
<dbReference type="EMBL" id="SWBQ01000004">
    <property type="protein sequence ID" value="TKC05246.1"/>
    <property type="molecule type" value="Genomic_DNA"/>
</dbReference>
<gene>
    <name evidence="2" type="ORF">FA047_15940</name>
</gene>
<evidence type="ECO:0000313" key="2">
    <source>
        <dbReference type="EMBL" id="TKC05246.1"/>
    </source>
</evidence>
<accession>A0A4U1CJX8</accession>
<protein>
    <recommendedName>
        <fullName evidence="4">LamG domain-containing protein</fullName>
    </recommendedName>
</protein>
<dbReference type="Proteomes" id="UP000307244">
    <property type="component" value="Unassembled WGS sequence"/>
</dbReference>
<evidence type="ECO:0000313" key="3">
    <source>
        <dbReference type="Proteomes" id="UP000307244"/>
    </source>
</evidence>